<feature type="region of interest" description="Disordered" evidence="2">
    <location>
        <begin position="410"/>
        <end position="450"/>
    </location>
</feature>
<dbReference type="RefSeq" id="WP_079687914.1">
    <property type="nucleotide sequence ID" value="NZ_FUZU01000002.1"/>
</dbReference>
<dbReference type="PANTHER" id="PTHR12558">
    <property type="entry name" value="CELL DIVISION CYCLE 16,23,27"/>
    <property type="match status" value="1"/>
</dbReference>
<evidence type="ECO:0000256" key="1">
    <source>
        <dbReference type="PROSITE-ProRule" id="PRU00339"/>
    </source>
</evidence>
<feature type="compositionally biased region" description="Acidic residues" evidence="2">
    <location>
        <begin position="440"/>
        <end position="450"/>
    </location>
</feature>
<dbReference type="Gene3D" id="1.25.40.10">
    <property type="entry name" value="Tetratricopeptide repeat domain"/>
    <property type="match status" value="4"/>
</dbReference>
<dbReference type="OrthoDB" id="1522549at2"/>
<dbReference type="PROSITE" id="PS50005">
    <property type="entry name" value="TPR"/>
    <property type="match status" value="1"/>
</dbReference>
<dbReference type="EMBL" id="FUZU01000002">
    <property type="protein sequence ID" value="SKC76413.1"/>
    <property type="molecule type" value="Genomic_DNA"/>
</dbReference>
<evidence type="ECO:0000313" key="3">
    <source>
        <dbReference type="EMBL" id="SKC76413.1"/>
    </source>
</evidence>
<dbReference type="Pfam" id="PF13174">
    <property type="entry name" value="TPR_6"/>
    <property type="match status" value="1"/>
</dbReference>
<protein>
    <submittedName>
        <fullName evidence="3">Tetratricopeptide repeat-containing protein</fullName>
    </submittedName>
</protein>
<dbReference type="STRING" id="688867.SAMN05660236_3389"/>
<dbReference type="SMART" id="SM00028">
    <property type="entry name" value="TPR"/>
    <property type="match status" value="5"/>
</dbReference>
<keyword evidence="1" id="KW-0802">TPR repeat</keyword>
<feature type="repeat" description="TPR" evidence="1">
    <location>
        <begin position="208"/>
        <end position="241"/>
    </location>
</feature>
<keyword evidence="4" id="KW-1185">Reference proteome</keyword>
<dbReference type="AlphaFoldDB" id="A0A1T5LK96"/>
<dbReference type="Pfam" id="PF13181">
    <property type="entry name" value="TPR_8"/>
    <property type="match status" value="2"/>
</dbReference>
<dbReference type="Proteomes" id="UP000190961">
    <property type="component" value="Unassembled WGS sequence"/>
</dbReference>
<dbReference type="PANTHER" id="PTHR12558:SF13">
    <property type="entry name" value="CELL DIVISION CYCLE PROTEIN 27 HOMOLOG"/>
    <property type="match status" value="1"/>
</dbReference>
<proteinExistence type="predicted"/>
<organism evidence="3 4">
    <name type="scientific">Ohtaekwangia koreensis</name>
    <dbReference type="NCBI Taxonomy" id="688867"/>
    <lineage>
        <taxon>Bacteria</taxon>
        <taxon>Pseudomonadati</taxon>
        <taxon>Bacteroidota</taxon>
        <taxon>Cytophagia</taxon>
        <taxon>Cytophagales</taxon>
        <taxon>Fulvivirgaceae</taxon>
        <taxon>Ohtaekwangia</taxon>
    </lineage>
</organism>
<evidence type="ECO:0000313" key="4">
    <source>
        <dbReference type="Proteomes" id="UP000190961"/>
    </source>
</evidence>
<gene>
    <name evidence="3" type="ORF">SAMN05660236_3389</name>
</gene>
<reference evidence="3 4" key="1">
    <citation type="submission" date="2017-02" db="EMBL/GenBank/DDBJ databases">
        <authorList>
            <person name="Peterson S.W."/>
        </authorList>
    </citation>
    <scope>NUCLEOTIDE SEQUENCE [LARGE SCALE GENOMIC DNA]</scope>
    <source>
        <strain evidence="3 4">DSM 25262</strain>
    </source>
</reference>
<evidence type="ECO:0000256" key="2">
    <source>
        <dbReference type="SAM" id="MobiDB-lite"/>
    </source>
</evidence>
<accession>A0A1T5LK96</accession>
<dbReference type="InterPro" id="IPR011990">
    <property type="entry name" value="TPR-like_helical_dom_sf"/>
</dbReference>
<feature type="compositionally biased region" description="Polar residues" evidence="2">
    <location>
        <begin position="428"/>
        <end position="437"/>
    </location>
</feature>
<dbReference type="SUPFAM" id="SSF81901">
    <property type="entry name" value="HCP-like"/>
    <property type="match status" value="1"/>
</dbReference>
<name>A0A1T5LK96_9BACT</name>
<dbReference type="InterPro" id="IPR019734">
    <property type="entry name" value="TPR_rpt"/>
</dbReference>
<sequence length="857" mass="99996">MLVLLNGCSSERNTWTSKAYHNTTAHYNGYFYAREEIEKIDKTVWSNLKDDYNRILRLYPALDSALAKSYDKEIQEAIKMASIAIQRHPNSKWVDDNYILVGRARLYSMDWGNAIETFKYVNNPKLTKDKDARHTALIHLIRTFVEHKEFNNAQAAIDYVQKEELNKQNQKFFLLQKAYFHQEQGDYDNMVRSLTQAVPMLKKRDKPGRIYFIIGQVYQKLGFEAEAYNYYKKCLATNPEYEVDFYARLYLAQVTEISRSRNVAAARKSFKKLLKDSKNKDFKDKIYYEMGIFELKQKNLSEAITDLNRSVREGNNKRIDGEAYLRLGEIYYDTLRKYELSQAYYDSAIRALPTDYEGYARIKARQEILNEFVKHLNTIKWQDSLLAMASLDSTQLRTRIDSAFQAKKAAEEKRMGKKKKRSNRIDIESNTNNNIFASANDEEGTSTEEESVDWYFGNPSAMSIGQTEFKRIWGDIPLEDNWRRSLRSASTAVSNRNQTLLPDEQNPNQAAQVQAPPADPVAAEYDRVNKQIPRTDEQKKEALAKIEDAYFNLGDIYYFKLQENNNAVSSYTTLLKRFPESEHEPEVLYKLYLIFKDSDPGKAEGYATKLKEKFPDSSFAKILVNPNYLQESSLAVEKQKALYKTAYEHFENKEYRAAKAVISQAQELGETSFVPNLAMLSVLIIGKTEDINQYQFALDEFSKTYPESSLAEYAKKLLKSSKDFQLSQEKRQGIQYIRSFEESHYFVMVYKKDERMFASAALEKFNENHFKDLRLKTSNLVLNDDYTLTLVDGLPRVSSAIEYFQTFNDKLATLTELRNHKFYTFVITKDNFDIFYRTKGLDEYIQFFEKNYPAENQ</sequence>